<reference evidence="1" key="1">
    <citation type="submission" date="2007-08" db="EMBL/GenBank/DDBJ databases">
        <authorList>
            <person name="Frangeul L."/>
        </authorList>
    </citation>
    <scope>NUCLEOTIDE SEQUENCE</scope>
    <source>
        <strain evidence="1">PCC 7806</strain>
    </source>
</reference>
<accession>A8Y9X9</accession>
<protein>
    <submittedName>
        <fullName evidence="1">Similarity</fullName>
    </submittedName>
</protein>
<name>A8Y9X9_MICA7</name>
<dbReference type="EMBL" id="AM778866">
    <property type="protein sequence ID" value="CAO86275.1"/>
    <property type="molecule type" value="Genomic_DNA"/>
</dbReference>
<sequence length="153" mass="16468">MYKTLTSLILAAATNCPLVPLQGTYMVQLITDESSINLYPTKINGRGCPAKGGGKVIIQPDGLMIPIQVNTWGPNNFDFGGRGEFAGRVESGNEPMQWVGTSSHPYFAVEYTGTVRQGQLSGQFVAQSSQGKVKCNGKVMGFKVSKYGIERVS</sequence>
<dbReference type="AlphaFoldDB" id="A8Y9X9"/>
<evidence type="ECO:0000313" key="1">
    <source>
        <dbReference type="EMBL" id="CAO86275.1"/>
    </source>
</evidence>
<organism evidence="1">
    <name type="scientific">Microcystis aeruginosa (strain PCC 7806)</name>
    <dbReference type="NCBI Taxonomy" id="267872"/>
    <lineage>
        <taxon>Bacteria</taxon>
        <taxon>Bacillati</taxon>
        <taxon>Cyanobacteriota</taxon>
        <taxon>Cyanophyceae</taxon>
        <taxon>Oscillatoriophycideae</taxon>
        <taxon>Chroococcales</taxon>
        <taxon>Microcystaceae</taxon>
        <taxon>Microcystis</taxon>
    </lineage>
</organism>
<gene>
    <name evidence="1" type="ORF">IPF_3120</name>
</gene>
<proteinExistence type="predicted"/>